<reference evidence="3 4" key="1">
    <citation type="submission" date="2019-05" db="EMBL/GenBank/DDBJ databases">
        <title>Draft Whole-Genome sequence of the green sulfur bacterium Prosthecochloris vibrioformis DSM 260.</title>
        <authorList>
            <person name="Meyer T.E."/>
            <person name="Kyndt J.A."/>
        </authorList>
    </citation>
    <scope>NUCLEOTIDE SEQUENCE [LARGE SCALE GENOMIC DNA]</scope>
    <source>
        <strain evidence="3 4">DSM 260</strain>
    </source>
</reference>
<comment type="caution">
    <text evidence="3">The sequence shown here is derived from an EMBL/GenBank/DDBJ whole genome shotgun (WGS) entry which is preliminary data.</text>
</comment>
<organism evidence="3 4">
    <name type="scientific">Prosthecochloris vibrioformis</name>
    <name type="common">Chlorobium vibrioforme</name>
    <dbReference type="NCBI Taxonomy" id="1098"/>
    <lineage>
        <taxon>Bacteria</taxon>
        <taxon>Pseudomonadati</taxon>
        <taxon>Chlorobiota</taxon>
        <taxon>Chlorobiia</taxon>
        <taxon>Chlorobiales</taxon>
        <taxon>Chlorobiaceae</taxon>
        <taxon>Prosthecochloris</taxon>
    </lineage>
</organism>
<evidence type="ECO:0000256" key="1">
    <source>
        <dbReference type="ARBA" id="ARBA00022801"/>
    </source>
</evidence>
<protein>
    <submittedName>
        <fullName evidence="3">Carbon-nitrogen hydrolase</fullName>
    </submittedName>
</protein>
<dbReference type="InterPro" id="IPR050345">
    <property type="entry name" value="Aliph_Amidase/BUP"/>
</dbReference>
<dbReference type="Proteomes" id="UP000309544">
    <property type="component" value="Unassembled WGS sequence"/>
</dbReference>
<keyword evidence="4" id="KW-1185">Reference proteome</keyword>
<evidence type="ECO:0000313" key="4">
    <source>
        <dbReference type="Proteomes" id="UP000309544"/>
    </source>
</evidence>
<dbReference type="PANTHER" id="PTHR43674:SF2">
    <property type="entry name" value="BETA-UREIDOPROPIONASE"/>
    <property type="match status" value="1"/>
</dbReference>
<dbReference type="RefSeq" id="WP_068866570.1">
    <property type="nucleotide sequence ID" value="NZ_VDCI01000002.1"/>
</dbReference>
<name>A0A5C4S394_PROVB</name>
<dbReference type="InterPro" id="IPR003010">
    <property type="entry name" value="C-N_Hydrolase"/>
</dbReference>
<dbReference type="FunFam" id="3.60.110.10:FF:000010">
    <property type="entry name" value="Carbon-nitrogen hydrolase"/>
    <property type="match status" value="1"/>
</dbReference>
<dbReference type="PANTHER" id="PTHR43674">
    <property type="entry name" value="NITRILASE C965.09-RELATED"/>
    <property type="match status" value="1"/>
</dbReference>
<dbReference type="CDD" id="cd07573">
    <property type="entry name" value="CPA"/>
    <property type="match status" value="1"/>
</dbReference>
<proteinExistence type="predicted"/>
<keyword evidence="1 3" id="KW-0378">Hydrolase</keyword>
<dbReference type="EMBL" id="VDCI01000002">
    <property type="protein sequence ID" value="TNJ37251.1"/>
    <property type="molecule type" value="Genomic_DNA"/>
</dbReference>
<dbReference type="Pfam" id="PF00795">
    <property type="entry name" value="CN_hydrolase"/>
    <property type="match status" value="1"/>
</dbReference>
<gene>
    <name evidence="3" type="ORF">FGF68_03240</name>
</gene>
<evidence type="ECO:0000259" key="2">
    <source>
        <dbReference type="PROSITE" id="PS50263"/>
    </source>
</evidence>
<sequence>MRPEHVRVGLVQMQATPDPETNLDAACSRIMEAAERGAQIVCLQELFTTLYFCQEEEYTPFALAEPVPGPTTSVLQKLALELEVVIVASLFEERARGLYHNTAAVIDADGKYLGKYRKMHIPDDPGFYEKFYFTPGDLGYRVFDTKYARIGVLICWDQWYPEAARLTALKGAEILFYPTAIGWAANEPSQDVRSSQLHAWQTIQQGHAIANGVYVAAANRIGTEGGLRFWGNSFISDPFGRMLEVASEREEQILVAECDLGAINHYRSHWPFLRDRRVDTYEDIRQRYLD</sequence>
<accession>A0A5C4S394</accession>
<dbReference type="SUPFAM" id="SSF56317">
    <property type="entry name" value="Carbon-nitrogen hydrolase"/>
    <property type="match status" value="1"/>
</dbReference>
<dbReference type="InterPro" id="IPR036526">
    <property type="entry name" value="C-N_Hydrolase_sf"/>
</dbReference>
<dbReference type="AlphaFoldDB" id="A0A5C4S394"/>
<dbReference type="Gene3D" id="3.60.110.10">
    <property type="entry name" value="Carbon-nitrogen hydrolase"/>
    <property type="match status" value="1"/>
</dbReference>
<dbReference type="PROSITE" id="PS50263">
    <property type="entry name" value="CN_HYDROLASE"/>
    <property type="match status" value="1"/>
</dbReference>
<dbReference type="GO" id="GO:0033388">
    <property type="term" value="P:putrescine biosynthetic process from arginine"/>
    <property type="evidence" value="ECO:0007669"/>
    <property type="project" value="TreeGrafter"/>
</dbReference>
<evidence type="ECO:0000313" key="3">
    <source>
        <dbReference type="EMBL" id="TNJ37251.1"/>
    </source>
</evidence>
<feature type="domain" description="CN hydrolase" evidence="2">
    <location>
        <begin position="6"/>
        <end position="260"/>
    </location>
</feature>
<dbReference type="GO" id="GO:0050126">
    <property type="term" value="F:N-carbamoylputrescine amidase activity"/>
    <property type="evidence" value="ECO:0007669"/>
    <property type="project" value="TreeGrafter"/>
</dbReference>